<dbReference type="InterPro" id="IPR002477">
    <property type="entry name" value="Peptidoglycan-bd-like"/>
</dbReference>
<evidence type="ECO:0000256" key="1">
    <source>
        <dbReference type="SAM" id="MobiDB-lite"/>
    </source>
</evidence>
<accession>A0ABX1LNM9</accession>
<dbReference type="Pfam" id="PF01471">
    <property type="entry name" value="PG_binding_1"/>
    <property type="match status" value="3"/>
</dbReference>
<dbReference type="InterPro" id="IPR036366">
    <property type="entry name" value="PGBDSf"/>
</dbReference>
<feature type="domain" description="Peptidoglycan binding-like" evidence="2">
    <location>
        <begin position="278"/>
        <end position="330"/>
    </location>
</feature>
<feature type="domain" description="Peptidoglycan binding-like" evidence="2">
    <location>
        <begin position="101"/>
        <end position="154"/>
    </location>
</feature>
<dbReference type="RefSeq" id="WP_169362734.1">
    <property type="nucleotide sequence ID" value="NZ_JAAVJL010000001.1"/>
</dbReference>
<feature type="region of interest" description="Disordered" evidence="1">
    <location>
        <begin position="340"/>
        <end position="392"/>
    </location>
</feature>
<evidence type="ECO:0000259" key="2">
    <source>
        <dbReference type="Pfam" id="PF01471"/>
    </source>
</evidence>
<dbReference type="InterPro" id="IPR036365">
    <property type="entry name" value="PGBD-like_sf"/>
</dbReference>
<sequence>MELAAYIYDAWAYEQAQLESSDADLLTCNATDNPKSQVEQPVWNLAMKRWRSYVLSAIAITGMNSLNLSFSQTAEARRYLEPSVNTAPWCENLYLCNTSYVLEVQTLLAQQGFAVGEIDGVYGRQTKRAVIAFQKSQGNLLIDGIPGAKTLALLRNAAKDGSRSYVSPSPKSTGRDPIDSAIVITRPNPQLIGFSEGSEIGNLQILLKQRGFYQGVIDGQQGQSTTDAIWKAQRAYGLPLDGFAGPLTIRALLAGGTNVPLSLPAFSPTPIGKASKEIWEIQGLLQKRGFYDGELNGQYDLRTRNSIVDAQNAYGQKTTGDISPELVASLNGQTIETTSNVQASQNVQTAPSSTNTNDIRPSPNVPSRSDSQVPPTSSQNLPTPTSQNTNSS</sequence>
<dbReference type="EMBL" id="JAAVJL010000001">
    <property type="protein sequence ID" value="NMF57742.1"/>
    <property type="molecule type" value="Genomic_DNA"/>
</dbReference>
<proteinExistence type="predicted"/>
<evidence type="ECO:0000313" key="4">
    <source>
        <dbReference type="Proteomes" id="UP000738376"/>
    </source>
</evidence>
<name>A0ABX1LNM9_9CYAN</name>
<reference evidence="3 4" key="1">
    <citation type="submission" date="2020-03" db="EMBL/GenBank/DDBJ databases">
        <title>Draft Genome Sequence of 2-Methylisoborneol Producing Pseudanabaena yagii Strain GIHE-NHR1 Isolated from North Han River in South Korea.</title>
        <authorList>
            <person name="Jeong J."/>
        </authorList>
    </citation>
    <scope>NUCLEOTIDE SEQUENCE [LARGE SCALE GENOMIC DNA]</scope>
    <source>
        <strain evidence="3 4">GIHE-NHR1</strain>
    </source>
</reference>
<comment type="caution">
    <text evidence="3">The sequence shown here is derived from an EMBL/GenBank/DDBJ whole genome shotgun (WGS) entry which is preliminary data.</text>
</comment>
<dbReference type="Proteomes" id="UP000738376">
    <property type="component" value="Unassembled WGS sequence"/>
</dbReference>
<organism evidence="3 4">
    <name type="scientific">Pseudanabaena yagii GIHE-NHR1</name>
    <dbReference type="NCBI Taxonomy" id="2722753"/>
    <lineage>
        <taxon>Bacteria</taxon>
        <taxon>Bacillati</taxon>
        <taxon>Cyanobacteriota</taxon>
        <taxon>Cyanophyceae</taxon>
        <taxon>Pseudanabaenales</taxon>
        <taxon>Pseudanabaenaceae</taxon>
        <taxon>Pseudanabaena</taxon>
        <taxon>Pseudanabaena yagii</taxon>
    </lineage>
</organism>
<evidence type="ECO:0000313" key="3">
    <source>
        <dbReference type="EMBL" id="NMF57742.1"/>
    </source>
</evidence>
<protein>
    <submittedName>
        <fullName evidence="3">Peptidoglycan-binding protein</fullName>
    </submittedName>
</protein>
<keyword evidence="4" id="KW-1185">Reference proteome</keyword>
<dbReference type="SUPFAM" id="SSF47090">
    <property type="entry name" value="PGBD-like"/>
    <property type="match status" value="3"/>
</dbReference>
<dbReference type="Gene3D" id="1.10.101.10">
    <property type="entry name" value="PGBD-like superfamily/PGBD"/>
    <property type="match status" value="3"/>
</dbReference>
<feature type="domain" description="Peptidoglycan binding-like" evidence="2">
    <location>
        <begin position="197"/>
        <end position="252"/>
    </location>
</feature>
<gene>
    <name evidence="3" type="ORF">HC246_06850</name>
</gene>